<evidence type="ECO:0000256" key="1">
    <source>
        <dbReference type="ARBA" id="ARBA00010088"/>
    </source>
</evidence>
<feature type="chain" id="PRO_5046701728" evidence="4">
    <location>
        <begin position="22"/>
        <end position="451"/>
    </location>
</feature>
<comment type="caution">
    <text evidence="6">The sequence shown here is derived from an EMBL/GenBank/DDBJ whole genome shotgun (WGS) entry which is preliminary data.</text>
</comment>
<dbReference type="SUPFAM" id="SSF53474">
    <property type="entry name" value="alpha/beta-Hydrolases"/>
    <property type="match status" value="1"/>
</dbReference>
<dbReference type="EMBL" id="JAJVCN010000001">
    <property type="protein sequence ID" value="MCE7002848.1"/>
    <property type="molecule type" value="Genomic_DNA"/>
</dbReference>
<dbReference type="InterPro" id="IPR029058">
    <property type="entry name" value="AB_hydrolase_fold"/>
</dbReference>
<evidence type="ECO:0000256" key="4">
    <source>
        <dbReference type="SAM" id="SignalP"/>
    </source>
</evidence>
<evidence type="ECO:0000313" key="6">
    <source>
        <dbReference type="EMBL" id="MCE7002848.1"/>
    </source>
</evidence>
<dbReference type="Proteomes" id="UP001521150">
    <property type="component" value="Unassembled WGS sequence"/>
</dbReference>
<feature type="signal peptide" evidence="4">
    <location>
        <begin position="1"/>
        <end position="21"/>
    </location>
</feature>
<proteinExistence type="inferred from homology"/>
<dbReference type="PANTHER" id="PTHR43248:SF29">
    <property type="entry name" value="TRIPEPTIDYL AMINOPEPTIDASE"/>
    <property type="match status" value="1"/>
</dbReference>
<protein>
    <submittedName>
        <fullName evidence="6">Alpha/beta hydrolase</fullName>
    </submittedName>
</protein>
<dbReference type="InterPro" id="IPR051601">
    <property type="entry name" value="Serine_prot/Carboxylest_S33"/>
</dbReference>
<dbReference type="RefSeq" id="WP_233724419.1">
    <property type="nucleotide sequence ID" value="NZ_JAJVCN010000001.1"/>
</dbReference>
<gene>
    <name evidence="6" type="ORF">LWC34_08390</name>
</gene>
<evidence type="ECO:0000259" key="5">
    <source>
        <dbReference type="Pfam" id="PF08386"/>
    </source>
</evidence>
<keyword evidence="3 6" id="KW-0378">Hydrolase</keyword>
<dbReference type="PANTHER" id="PTHR43248">
    <property type="entry name" value="2-SUCCINYL-6-HYDROXY-2,4-CYCLOHEXADIENE-1-CARBOXYLATE SYNTHASE"/>
    <property type="match status" value="1"/>
</dbReference>
<name>A0ABS8Z700_9PSEU</name>
<keyword evidence="7" id="KW-1185">Reference proteome</keyword>
<dbReference type="Gene3D" id="3.40.50.1820">
    <property type="entry name" value="alpha/beta hydrolase"/>
    <property type="match status" value="1"/>
</dbReference>
<dbReference type="InterPro" id="IPR013595">
    <property type="entry name" value="Pept_S33_TAP-like_C"/>
</dbReference>
<keyword evidence="2 4" id="KW-0732">Signal</keyword>
<sequence>MRRLLSITLLVGCVSATPAMADNGPDWAPCAGDQRQECATIEVPLDYRGDGRIRLAISRIRTAKPETRRGVLLLIPGGPGNSGLYRPLTHGMRLPREVLDRYDLVGFDPRGVGQSTPITCGLTGDDAHPRNFQAWPGPGGDITANIARAERVAKACTRDPLVRHITTRNEARDIDQIRRALGERKLSYWGVSYGTYVGAVYSTMFPDRVDRVVLDSSDDPDPRRVAYGWVNNFAIGAEDRFPDFAAWAAQRANTYGLGDTPAAVRQTYLELAETQPDVRAYLFQALYADTTFPLMAEFMRAARAGDPLPTIPVPPPDQYQNTYSVLIATGCNDVAWPRSVSTYAKAVARDRLEYPLTAGMPQNITACAFWPYPPAEPATRVKPSPKVLMIQNLRDPATPYSAGLKMREALTAPLVSVNAGGHGAYFANGNACGNEAVTAFLVHGTRVSKDC</sequence>
<comment type="similarity">
    <text evidence="1">Belongs to the peptidase S33 family.</text>
</comment>
<dbReference type="GO" id="GO:0016787">
    <property type="term" value="F:hydrolase activity"/>
    <property type="evidence" value="ECO:0007669"/>
    <property type="project" value="UniProtKB-KW"/>
</dbReference>
<evidence type="ECO:0000256" key="2">
    <source>
        <dbReference type="ARBA" id="ARBA00022729"/>
    </source>
</evidence>
<dbReference type="Pfam" id="PF08386">
    <property type="entry name" value="Abhydrolase_4"/>
    <property type="match status" value="1"/>
</dbReference>
<evidence type="ECO:0000256" key="3">
    <source>
        <dbReference type="ARBA" id="ARBA00022801"/>
    </source>
</evidence>
<reference evidence="6 7" key="1">
    <citation type="submission" date="2021-12" db="EMBL/GenBank/DDBJ databases">
        <title>Genome sequence of Kibdelosporangium philippinense ATCC 49844.</title>
        <authorList>
            <person name="Fedorov E.A."/>
            <person name="Omeragic M."/>
            <person name="Shalygina K.F."/>
            <person name="Maclea K.S."/>
        </authorList>
    </citation>
    <scope>NUCLEOTIDE SEQUENCE [LARGE SCALE GENOMIC DNA]</scope>
    <source>
        <strain evidence="6 7">ATCC 49844</strain>
    </source>
</reference>
<organism evidence="6 7">
    <name type="scientific">Kibdelosporangium philippinense</name>
    <dbReference type="NCBI Taxonomy" id="211113"/>
    <lineage>
        <taxon>Bacteria</taxon>
        <taxon>Bacillati</taxon>
        <taxon>Actinomycetota</taxon>
        <taxon>Actinomycetes</taxon>
        <taxon>Pseudonocardiales</taxon>
        <taxon>Pseudonocardiaceae</taxon>
        <taxon>Kibdelosporangium</taxon>
    </lineage>
</organism>
<evidence type="ECO:0000313" key="7">
    <source>
        <dbReference type="Proteomes" id="UP001521150"/>
    </source>
</evidence>
<accession>A0ABS8Z700</accession>
<feature type="domain" description="Peptidase S33 tripeptidyl aminopeptidase-like C-terminal" evidence="5">
    <location>
        <begin position="363"/>
        <end position="446"/>
    </location>
</feature>